<proteinExistence type="predicted"/>
<evidence type="ECO:0000313" key="3">
    <source>
        <dbReference type="Proteomes" id="UP001272940"/>
    </source>
</evidence>
<dbReference type="EMBL" id="JAMYEC010000017">
    <property type="protein sequence ID" value="MDX2336536.1"/>
    <property type="molecule type" value="Genomic_DNA"/>
</dbReference>
<reference evidence="2 3" key="1">
    <citation type="journal article" date="2023" name="FEMS Microbes">
        <title>Whole genomes of deep-sea sponge-associated bacteria exhibit high novel natural product potential.</title>
        <authorList>
            <person name="Hesketh-Best P.J."/>
            <person name="January G.G."/>
            <person name="Koch M.J."/>
            <person name="Warburton P.J."/>
            <person name="Howell K.L."/>
            <person name="Upton M."/>
        </authorList>
    </citation>
    <scope>NUCLEOTIDE SEQUENCE [LARGE SCALE GENOMIC DNA]</scope>
    <source>
        <strain evidence="2 3">PC206-O</strain>
    </source>
</reference>
<protein>
    <submittedName>
        <fullName evidence="2">Uncharacterized protein</fullName>
    </submittedName>
</protein>
<dbReference type="RefSeq" id="WP_146111999.1">
    <property type="nucleotide sequence ID" value="NZ_JAMYEC010000017.1"/>
</dbReference>
<name>A0ABU4KU50_BREVE</name>
<comment type="caution">
    <text evidence="2">The sequence shown here is derived from an EMBL/GenBank/DDBJ whole genome shotgun (WGS) entry which is preliminary data.</text>
</comment>
<gene>
    <name evidence="2" type="ORF">NJD11_16500</name>
</gene>
<feature type="region of interest" description="Disordered" evidence="1">
    <location>
        <begin position="1"/>
        <end position="24"/>
    </location>
</feature>
<accession>A0ABU4KU50</accession>
<sequence>MEVVVPKTSSRRRLPGGGGFDAKKQRSKGHVLKFLNFGRFRLIAKGGRDKRATMPFVDKLFGCNGRAEAVSVPSLYRWA</sequence>
<evidence type="ECO:0000313" key="2">
    <source>
        <dbReference type="EMBL" id="MDX2336536.1"/>
    </source>
</evidence>
<dbReference type="Proteomes" id="UP001272940">
    <property type="component" value="Unassembled WGS sequence"/>
</dbReference>
<evidence type="ECO:0000256" key="1">
    <source>
        <dbReference type="SAM" id="MobiDB-lite"/>
    </source>
</evidence>
<organism evidence="2 3">
    <name type="scientific">Brevundimonas vesicularis</name>
    <name type="common">Pseudomonas vesicularis</name>
    <dbReference type="NCBI Taxonomy" id="41276"/>
    <lineage>
        <taxon>Bacteria</taxon>
        <taxon>Pseudomonadati</taxon>
        <taxon>Pseudomonadota</taxon>
        <taxon>Alphaproteobacteria</taxon>
        <taxon>Caulobacterales</taxon>
        <taxon>Caulobacteraceae</taxon>
        <taxon>Brevundimonas</taxon>
    </lineage>
</organism>
<keyword evidence="3" id="KW-1185">Reference proteome</keyword>